<dbReference type="EMBL" id="GL533554">
    <property type="protein sequence ID" value="EFQ94042.1"/>
    <property type="molecule type" value="Genomic_DNA"/>
</dbReference>
<dbReference type="Proteomes" id="UP000001067">
    <property type="component" value="Unassembled WGS sequence"/>
</dbReference>
<feature type="region of interest" description="Disordered" evidence="1">
    <location>
        <begin position="51"/>
        <end position="133"/>
    </location>
</feature>
<gene>
    <name evidence="2" type="ORF">PTT_08467</name>
</gene>
<evidence type="ECO:0000256" key="1">
    <source>
        <dbReference type="SAM" id="MobiDB-lite"/>
    </source>
</evidence>
<reference evidence="2 3" key="1">
    <citation type="journal article" date="2010" name="Genome Biol.">
        <title>A first genome assembly of the barley fungal pathogen Pyrenophora teres f. teres.</title>
        <authorList>
            <person name="Ellwood S.R."/>
            <person name="Liu Z."/>
            <person name="Syme R.A."/>
            <person name="Lai Z."/>
            <person name="Hane J.K."/>
            <person name="Keiper F."/>
            <person name="Moffat C.S."/>
            <person name="Oliver R.P."/>
            <person name="Friesen T.L."/>
        </authorList>
    </citation>
    <scope>NUCLEOTIDE SEQUENCE [LARGE SCALE GENOMIC DNA]</scope>
    <source>
        <strain evidence="2 3">0-1</strain>
    </source>
</reference>
<sequence>MAPSVALMVQRIELSHVPIDVHVEKAPLHQQHATTQVLPFCPTPLWSNGSPSIPNFSRPRPVKQSPDVLRRTKSSSTASPEVAQKASPSVAPKEDGNSQMLEVKRKHPFTRSKVESESSDESDANQSSDHPVNWPLVDAGLWFSGQQKMSTTLSTPTRQKSLSTVCTPVNQTPSPAVCTPWIMMTCMLK</sequence>
<evidence type="ECO:0000313" key="2">
    <source>
        <dbReference type="EMBL" id="EFQ94042.1"/>
    </source>
</evidence>
<proteinExistence type="predicted"/>
<name>E3RJV6_PYRTT</name>
<accession>E3RJV6</accession>
<dbReference type="AlphaFoldDB" id="E3RJV6"/>
<dbReference type="HOGENOM" id="CLU_1435106_0_0_1"/>
<organism evidence="3">
    <name type="scientific">Pyrenophora teres f. teres (strain 0-1)</name>
    <name type="common">Barley net blotch fungus</name>
    <name type="synonym">Drechslera teres f. teres</name>
    <dbReference type="NCBI Taxonomy" id="861557"/>
    <lineage>
        <taxon>Eukaryota</taxon>
        <taxon>Fungi</taxon>
        <taxon>Dikarya</taxon>
        <taxon>Ascomycota</taxon>
        <taxon>Pezizomycotina</taxon>
        <taxon>Dothideomycetes</taxon>
        <taxon>Pleosporomycetidae</taxon>
        <taxon>Pleosporales</taxon>
        <taxon>Pleosporineae</taxon>
        <taxon>Pleosporaceae</taxon>
        <taxon>Pyrenophora</taxon>
    </lineage>
</organism>
<dbReference type="OrthoDB" id="10522893at2759"/>
<dbReference type="KEGG" id="pte:PTT_08467"/>
<protein>
    <submittedName>
        <fullName evidence="2">Uncharacterized protein</fullName>
    </submittedName>
</protein>
<evidence type="ECO:0000313" key="3">
    <source>
        <dbReference type="Proteomes" id="UP000001067"/>
    </source>
</evidence>
<keyword evidence="3" id="KW-1185">Reference proteome</keyword>